<gene>
    <name evidence="2" type="ORF">BC952_3099</name>
</gene>
<dbReference type="Gene3D" id="3.40.50.2000">
    <property type="entry name" value="Glycogen Phosphorylase B"/>
    <property type="match status" value="2"/>
</dbReference>
<organism evidence="2 3">
    <name type="scientific">Flavobacterium limicola</name>
    <dbReference type="NCBI Taxonomy" id="180441"/>
    <lineage>
        <taxon>Bacteria</taxon>
        <taxon>Pseudomonadati</taxon>
        <taxon>Bacteroidota</taxon>
        <taxon>Flavobacteriia</taxon>
        <taxon>Flavobacteriales</taxon>
        <taxon>Flavobacteriaceae</taxon>
        <taxon>Flavobacterium</taxon>
    </lineage>
</organism>
<evidence type="ECO:0000259" key="1">
    <source>
        <dbReference type="Pfam" id="PF13439"/>
    </source>
</evidence>
<dbReference type="PANTHER" id="PTHR12526">
    <property type="entry name" value="GLYCOSYLTRANSFERASE"/>
    <property type="match status" value="1"/>
</dbReference>
<dbReference type="InterPro" id="IPR028098">
    <property type="entry name" value="Glyco_trans_4-like_N"/>
</dbReference>
<evidence type="ECO:0000313" key="2">
    <source>
        <dbReference type="EMBL" id="RKS89670.1"/>
    </source>
</evidence>
<dbReference type="GO" id="GO:0016757">
    <property type="term" value="F:glycosyltransferase activity"/>
    <property type="evidence" value="ECO:0007669"/>
    <property type="project" value="UniProtKB-ARBA"/>
</dbReference>
<evidence type="ECO:0000313" key="3">
    <source>
        <dbReference type="Proteomes" id="UP000280091"/>
    </source>
</evidence>
<sequence length="357" mass="40461">MRIIQLIDSLEPGGAERMAVHYANALSKSVAFSGLVVTRKEGALSSQIHTKVSYLYLKKKKKIDFKALFALRNYVLQHKVTFVHAHSSSFFLAFLLKLTLPSLKLIWHDHYGKSEFLSKRPSGILRIILPFFNGIIAVNQKLKDWADERLKSSNAIYLPNFPSEENAVFEHTILRGIEGKRIVCVANLRDQKDHFTLLRVAKKLKVFNADWTFHLIGKDFRDDYSQEIRDLIVAFDLEKNVFLYGSKQDIKNILDQSTVAVLTSKSEGLPVALLEYGWHKKPIVVTNVGEIAALVQDGKNGFIVPAQNVNLFYTALLTLVENDALKVEFGDALYASVVEGNSENVIIKHYLNWLETI</sequence>
<comment type="caution">
    <text evidence="2">The sequence shown here is derived from an EMBL/GenBank/DDBJ whole genome shotgun (WGS) entry which is preliminary data.</text>
</comment>
<dbReference type="Pfam" id="PF13692">
    <property type="entry name" value="Glyco_trans_1_4"/>
    <property type="match status" value="1"/>
</dbReference>
<dbReference type="RefSeq" id="WP_121366329.1">
    <property type="nucleotide sequence ID" value="NZ_RBXA01000007.1"/>
</dbReference>
<feature type="domain" description="Glycosyltransferase subfamily 4-like N-terminal" evidence="1">
    <location>
        <begin position="12"/>
        <end position="151"/>
    </location>
</feature>
<name>A0A495RQP9_9FLAO</name>
<dbReference type="OrthoDB" id="823685at2"/>
<dbReference type="CDD" id="cd03811">
    <property type="entry name" value="GT4_GT28_WabH-like"/>
    <property type="match status" value="1"/>
</dbReference>
<dbReference type="AlphaFoldDB" id="A0A495RQP9"/>
<dbReference type="Proteomes" id="UP000280091">
    <property type="component" value="Unassembled WGS sequence"/>
</dbReference>
<reference evidence="2 3" key="1">
    <citation type="submission" date="2018-10" db="EMBL/GenBank/DDBJ databases">
        <title>Genomic Encyclopedia of Archaeal and Bacterial Type Strains, Phase II (KMG-II): from individual species to whole genera.</title>
        <authorList>
            <person name="Goeker M."/>
        </authorList>
    </citation>
    <scope>NUCLEOTIDE SEQUENCE [LARGE SCALE GENOMIC DNA]</scope>
    <source>
        <strain evidence="2 3">DSM 15094</strain>
    </source>
</reference>
<proteinExistence type="predicted"/>
<dbReference type="EMBL" id="RBXA01000007">
    <property type="protein sequence ID" value="RKS89670.1"/>
    <property type="molecule type" value="Genomic_DNA"/>
</dbReference>
<accession>A0A495RQP9</accession>
<keyword evidence="2" id="KW-0808">Transferase</keyword>
<dbReference type="PANTHER" id="PTHR12526:SF630">
    <property type="entry name" value="GLYCOSYLTRANSFERASE"/>
    <property type="match status" value="1"/>
</dbReference>
<keyword evidence="3" id="KW-1185">Reference proteome</keyword>
<protein>
    <submittedName>
        <fullName evidence="2">Glycosyltransferase involved in cell wall biosynthesis</fullName>
    </submittedName>
</protein>
<dbReference type="SUPFAM" id="SSF53756">
    <property type="entry name" value="UDP-Glycosyltransferase/glycogen phosphorylase"/>
    <property type="match status" value="1"/>
</dbReference>
<dbReference type="Pfam" id="PF13439">
    <property type="entry name" value="Glyco_transf_4"/>
    <property type="match status" value="1"/>
</dbReference>